<dbReference type="InterPro" id="IPR039261">
    <property type="entry name" value="FNR_nucleotide-bd"/>
</dbReference>
<dbReference type="CDD" id="cd06193">
    <property type="entry name" value="siderophore_interacting"/>
    <property type="match status" value="1"/>
</dbReference>
<dbReference type="InterPro" id="IPR017938">
    <property type="entry name" value="Riboflavin_synthase-like_b-brl"/>
</dbReference>
<keyword evidence="3" id="KW-1185">Reference proteome</keyword>
<dbReference type="Proteomes" id="UP001156441">
    <property type="component" value="Unassembled WGS sequence"/>
</dbReference>
<feature type="domain" description="FAD-binding FR-type" evidence="1">
    <location>
        <begin position="30"/>
        <end position="154"/>
    </location>
</feature>
<dbReference type="PROSITE" id="PS51384">
    <property type="entry name" value="FAD_FR"/>
    <property type="match status" value="1"/>
</dbReference>
<dbReference type="InterPro" id="IPR017927">
    <property type="entry name" value="FAD-bd_FR_type"/>
</dbReference>
<protein>
    <submittedName>
        <fullName evidence="2">Siderophore-interacting protein</fullName>
    </submittedName>
</protein>
<comment type="caution">
    <text evidence="2">The sequence shown here is derived from an EMBL/GenBank/DDBJ whole genome shotgun (WGS) entry which is preliminary data.</text>
</comment>
<dbReference type="InterPro" id="IPR007037">
    <property type="entry name" value="SIP_rossman_dom"/>
</dbReference>
<evidence type="ECO:0000313" key="2">
    <source>
        <dbReference type="EMBL" id="MCT2584389.1"/>
    </source>
</evidence>
<dbReference type="Pfam" id="PF04954">
    <property type="entry name" value="SIP"/>
    <property type="match status" value="1"/>
</dbReference>
<organism evidence="2 3">
    <name type="scientific">Actinophytocola gossypii</name>
    <dbReference type="NCBI Taxonomy" id="2812003"/>
    <lineage>
        <taxon>Bacteria</taxon>
        <taxon>Bacillati</taxon>
        <taxon>Actinomycetota</taxon>
        <taxon>Actinomycetes</taxon>
        <taxon>Pseudonocardiales</taxon>
        <taxon>Pseudonocardiaceae</taxon>
    </lineage>
</organism>
<gene>
    <name evidence="2" type="ORF">JT362_14785</name>
</gene>
<accession>A0ABT2J9X9</accession>
<dbReference type="InterPro" id="IPR039374">
    <property type="entry name" value="SIP_fam"/>
</dbReference>
<dbReference type="RefSeq" id="WP_260191791.1">
    <property type="nucleotide sequence ID" value="NZ_JAFFZE010000012.1"/>
</dbReference>
<dbReference type="PANTHER" id="PTHR30157">
    <property type="entry name" value="FERRIC REDUCTASE, NADPH-DEPENDENT"/>
    <property type="match status" value="1"/>
</dbReference>
<dbReference type="Pfam" id="PF08021">
    <property type="entry name" value="FAD_binding_9"/>
    <property type="match status" value="1"/>
</dbReference>
<name>A0ABT2J9X9_9PSEU</name>
<evidence type="ECO:0000313" key="3">
    <source>
        <dbReference type="Proteomes" id="UP001156441"/>
    </source>
</evidence>
<dbReference type="EMBL" id="JAFFZE010000012">
    <property type="protein sequence ID" value="MCT2584389.1"/>
    <property type="molecule type" value="Genomic_DNA"/>
</dbReference>
<dbReference type="PANTHER" id="PTHR30157:SF0">
    <property type="entry name" value="NADPH-DEPENDENT FERRIC-CHELATE REDUCTASE"/>
    <property type="match status" value="1"/>
</dbReference>
<dbReference type="Gene3D" id="3.40.50.80">
    <property type="entry name" value="Nucleotide-binding domain of ferredoxin-NADP reductase (FNR) module"/>
    <property type="match status" value="1"/>
</dbReference>
<dbReference type="InterPro" id="IPR013113">
    <property type="entry name" value="SIP_FAD-bd"/>
</dbReference>
<sequence>MRHVVEPDFQARVAEHQRTGTGAVRVPYPIGVRTVPLVARERLTPRMLRLTLRGADLAGFHSYQADDHVKIVFPDQDGTWRRPVPNERQKLDWPHPMPTTRDYTVRRFAEDTLVLDVVLHGHLGAGGVASRWAETVEVGEDVTVAGPPGGKAFRYTHEHYVLAVDPTGLPAAARWLEDAPPGPGTHLVVEADEPAEHDYPLPERAGLEVVRLVRDGTRSALADTVRALDLPADTFLFAAGEAEDIRPLRSWPKETSSITGYWKRGVAGLERE</sequence>
<dbReference type="Gene3D" id="2.40.30.10">
    <property type="entry name" value="Translation factors"/>
    <property type="match status" value="1"/>
</dbReference>
<evidence type="ECO:0000259" key="1">
    <source>
        <dbReference type="PROSITE" id="PS51384"/>
    </source>
</evidence>
<reference evidence="2 3" key="1">
    <citation type="submission" date="2021-02" db="EMBL/GenBank/DDBJ databases">
        <title>Actinophytocola xerophila sp. nov., isolated from soil of cotton cropping field.</title>
        <authorList>
            <person name="Huang R."/>
            <person name="Chen X."/>
            <person name="Ge X."/>
            <person name="Liu W."/>
        </authorList>
    </citation>
    <scope>NUCLEOTIDE SEQUENCE [LARGE SCALE GENOMIC DNA]</scope>
    <source>
        <strain evidence="2 3">S1-96</strain>
    </source>
</reference>
<dbReference type="SUPFAM" id="SSF63380">
    <property type="entry name" value="Riboflavin synthase domain-like"/>
    <property type="match status" value="1"/>
</dbReference>
<proteinExistence type="predicted"/>